<feature type="compositionally biased region" description="Polar residues" evidence="6">
    <location>
        <begin position="673"/>
        <end position="682"/>
    </location>
</feature>
<feature type="compositionally biased region" description="Polar residues" evidence="6">
    <location>
        <begin position="416"/>
        <end position="434"/>
    </location>
</feature>
<dbReference type="SMART" id="SM00028">
    <property type="entry name" value="TPR"/>
    <property type="match status" value="4"/>
</dbReference>
<name>A0AA40FG84_9HYME</name>
<organism evidence="7 8">
    <name type="scientific">Melipona bicolor</name>
    <dbReference type="NCBI Taxonomy" id="60889"/>
    <lineage>
        <taxon>Eukaryota</taxon>
        <taxon>Metazoa</taxon>
        <taxon>Ecdysozoa</taxon>
        <taxon>Arthropoda</taxon>
        <taxon>Hexapoda</taxon>
        <taxon>Insecta</taxon>
        <taxon>Pterygota</taxon>
        <taxon>Neoptera</taxon>
        <taxon>Endopterygota</taxon>
        <taxon>Hymenoptera</taxon>
        <taxon>Apocrita</taxon>
        <taxon>Aculeata</taxon>
        <taxon>Apoidea</taxon>
        <taxon>Anthophila</taxon>
        <taxon>Apidae</taxon>
        <taxon>Melipona</taxon>
    </lineage>
</organism>
<accession>A0AA40FG84</accession>
<evidence type="ECO:0000256" key="4">
    <source>
        <dbReference type="PROSITE-ProRule" id="PRU00339"/>
    </source>
</evidence>
<dbReference type="PANTHER" id="PTHR23040:SF2">
    <property type="entry name" value="OUTER DYNEIN ARM-DOCKING COMPLEX SUBUNIT 4"/>
    <property type="match status" value="1"/>
</dbReference>
<keyword evidence="4" id="KW-0802">TPR repeat</keyword>
<feature type="region of interest" description="Disordered" evidence="6">
    <location>
        <begin position="481"/>
        <end position="512"/>
    </location>
</feature>
<feature type="region of interest" description="Disordered" evidence="6">
    <location>
        <begin position="408"/>
        <end position="460"/>
    </location>
</feature>
<dbReference type="SUPFAM" id="SSF48452">
    <property type="entry name" value="TPR-like"/>
    <property type="match status" value="2"/>
</dbReference>
<dbReference type="Proteomes" id="UP001177670">
    <property type="component" value="Unassembled WGS sequence"/>
</dbReference>
<dbReference type="PANTHER" id="PTHR23040">
    <property type="match status" value="1"/>
</dbReference>
<comment type="caution">
    <text evidence="7">The sequence shown here is derived from an EMBL/GenBank/DDBJ whole genome shotgun (WGS) entry which is preliminary data.</text>
</comment>
<keyword evidence="5" id="KW-0175">Coiled coil</keyword>
<feature type="coiled-coil region" evidence="5">
    <location>
        <begin position="6"/>
        <end position="36"/>
    </location>
</feature>
<dbReference type="AlphaFoldDB" id="A0AA40FG84"/>
<feature type="compositionally biased region" description="Basic and acidic residues" evidence="6">
    <location>
        <begin position="435"/>
        <end position="450"/>
    </location>
</feature>
<dbReference type="Gene3D" id="1.25.40.10">
    <property type="entry name" value="Tetratricopeptide repeat domain"/>
    <property type="match status" value="1"/>
</dbReference>
<reference evidence="7" key="1">
    <citation type="submission" date="2021-10" db="EMBL/GenBank/DDBJ databases">
        <title>Melipona bicolor Genome sequencing and assembly.</title>
        <authorList>
            <person name="Araujo N.S."/>
            <person name="Arias M.C."/>
        </authorList>
    </citation>
    <scope>NUCLEOTIDE SEQUENCE</scope>
    <source>
        <strain evidence="7">USP_2M_L1-L4_2017</strain>
        <tissue evidence="7">Whole body</tissue>
    </source>
</reference>
<feature type="region of interest" description="Disordered" evidence="6">
    <location>
        <begin position="560"/>
        <end position="596"/>
    </location>
</feature>
<feature type="repeat" description="TPR" evidence="4">
    <location>
        <begin position="51"/>
        <end position="84"/>
    </location>
</feature>
<evidence type="ECO:0000256" key="6">
    <source>
        <dbReference type="SAM" id="MobiDB-lite"/>
    </source>
</evidence>
<feature type="compositionally biased region" description="Basic residues" evidence="6">
    <location>
        <begin position="483"/>
        <end position="506"/>
    </location>
</feature>
<comment type="subcellular location">
    <subcellularLocation>
        <location evidence="1">Cytoplasm</location>
        <location evidence="1">Cytoskeleton</location>
        <location evidence="1">Cilium axoneme</location>
    </subcellularLocation>
</comment>
<feature type="region of interest" description="Disordered" evidence="6">
    <location>
        <begin position="646"/>
        <end position="696"/>
    </location>
</feature>
<evidence type="ECO:0000313" key="7">
    <source>
        <dbReference type="EMBL" id="KAK1118459.1"/>
    </source>
</evidence>
<feature type="compositionally biased region" description="Polar residues" evidence="6">
    <location>
        <begin position="560"/>
        <end position="575"/>
    </location>
</feature>
<proteinExistence type="predicted"/>
<dbReference type="GO" id="GO:0005930">
    <property type="term" value="C:axoneme"/>
    <property type="evidence" value="ECO:0007669"/>
    <property type="project" value="UniProtKB-SubCell"/>
</dbReference>
<gene>
    <name evidence="7" type="ORF">K0M31_015157</name>
</gene>
<dbReference type="EMBL" id="JAHYIQ010000043">
    <property type="protein sequence ID" value="KAK1118459.1"/>
    <property type="molecule type" value="Genomic_DNA"/>
</dbReference>
<dbReference type="InterPro" id="IPR011990">
    <property type="entry name" value="TPR-like_helical_dom_sf"/>
</dbReference>
<evidence type="ECO:0000256" key="5">
    <source>
        <dbReference type="SAM" id="Coils"/>
    </source>
</evidence>
<evidence type="ECO:0000256" key="2">
    <source>
        <dbReference type="ARBA" id="ARBA00034139"/>
    </source>
</evidence>
<dbReference type="PROSITE" id="PS50005">
    <property type="entry name" value="TPR"/>
    <property type="match status" value="1"/>
</dbReference>
<evidence type="ECO:0000313" key="8">
    <source>
        <dbReference type="Proteomes" id="UP001177670"/>
    </source>
</evidence>
<evidence type="ECO:0000256" key="1">
    <source>
        <dbReference type="ARBA" id="ARBA00004430"/>
    </source>
</evidence>
<protein>
    <recommendedName>
        <fullName evidence="2">Outer dynein arm-docking complex subunit 4</fullName>
    </recommendedName>
    <alternativeName>
        <fullName evidence="3">Tetratricopeptide repeat protein 25</fullName>
    </alternativeName>
</protein>
<dbReference type="InterPro" id="IPR019734">
    <property type="entry name" value="TPR_rpt"/>
</dbReference>
<dbReference type="InterPro" id="IPR040111">
    <property type="entry name" value="ODAD4"/>
</dbReference>
<feature type="compositionally biased region" description="Acidic residues" evidence="6">
    <location>
        <begin position="576"/>
        <end position="590"/>
    </location>
</feature>
<sequence>MAVLARRGLTDDLEDMNDTKKAVENAENRARLRQEKNHDAQLAWKNNREYAQALHREADQLYRSGDYESALVLYHRAGNLYPRDSSHGAAARRTVATISCCNNPAKAPRNVSSCSGERLTIALCPETAAITANQRLNKSPEPASIHQVLAYFDNHKSYWKSLPSPRVCNAQLARTKMTLKQLNSLAETTLKSLETSFESGKLPVALKITQELLALSEGFQDPGRYQIAAYHYLSLIHVAMGRHDRAVRSASRLIRLSKSTENVAQVCRSLATLGKVHLSFGHLDAAAKAWQHLAKGLRKPIPMAWIRHEIGRCYLETGKYEKAAEMGFDCVDAATKANSSKWTLNGRLLLGQSLAKLGRFVESLEELQIAAKITEEEGDTPMLSYIRHLIDQVARALAARRPLREPARLQDCNAGARSSEQTKPMTTSVFSQRKATTERPDSKGDADKTPSYRQCTVRSDLEEARGDSTFAVGRTEIVEIEKKKTKKTRKKKKKKKKKRRERRMKKVSSASSSSFSSLLSVSSVVLVQEDSFYSARGAVQLKRENSSDVSLRSGNTYVVQEGSRSLSENLEQVASDNEEEGGMVEVEEEGERGTDGGLLGELLEYQEDGILGEERGDMLNAVRVIEELGKKDEVELLQMLRDMLLPTEEKGDLGDSGDGFRSSRSGEDKQRNEVATSRSPRTASLPISLATPRFSN</sequence>
<evidence type="ECO:0000256" key="3">
    <source>
        <dbReference type="ARBA" id="ARBA00034143"/>
    </source>
</evidence>
<keyword evidence="8" id="KW-1185">Reference proteome</keyword>